<dbReference type="InterPro" id="IPR052340">
    <property type="entry name" value="RNase_Y/CdgJ"/>
</dbReference>
<dbReference type="PANTHER" id="PTHR33525:SF4">
    <property type="entry name" value="CYCLIC DI-GMP PHOSPHODIESTERASE CDGJ"/>
    <property type="match status" value="1"/>
</dbReference>
<evidence type="ECO:0000313" key="2">
    <source>
        <dbReference type="EMBL" id="PIL39219.1"/>
    </source>
</evidence>
<protein>
    <recommendedName>
        <fullName evidence="1">HDOD domain-containing protein</fullName>
    </recommendedName>
</protein>
<dbReference type="EMBL" id="PDOB01000022">
    <property type="protein sequence ID" value="PIL39219.1"/>
    <property type="molecule type" value="Genomic_DNA"/>
</dbReference>
<gene>
    <name evidence="2" type="ORF">CR103_13850</name>
</gene>
<reference evidence="2 3" key="1">
    <citation type="submission" date="2017-10" db="EMBL/GenBank/DDBJ databases">
        <title>Massilia psychrophilum sp. nov., a novel purple-pigmented bacterium isolated from Tianshan glacier, Xinjiang Municipality, China.</title>
        <authorList>
            <person name="Wang H."/>
        </authorList>
    </citation>
    <scope>NUCLEOTIDE SEQUENCE [LARGE SCALE GENOMIC DNA]</scope>
    <source>
        <strain evidence="2 3">JCM 30813</strain>
    </source>
</reference>
<evidence type="ECO:0000313" key="3">
    <source>
        <dbReference type="Proteomes" id="UP000228593"/>
    </source>
</evidence>
<dbReference type="Gene3D" id="1.10.3210.10">
    <property type="entry name" value="Hypothetical protein af1432"/>
    <property type="match status" value="1"/>
</dbReference>
<dbReference type="SUPFAM" id="SSF109604">
    <property type="entry name" value="HD-domain/PDEase-like"/>
    <property type="match status" value="1"/>
</dbReference>
<dbReference type="OrthoDB" id="9804751at2"/>
<name>A0A2G8SZL1_9BURK</name>
<dbReference type="Proteomes" id="UP000228593">
    <property type="component" value="Unassembled WGS sequence"/>
</dbReference>
<evidence type="ECO:0000259" key="1">
    <source>
        <dbReference type="PROSITE" id="PS51833"/>
    </source>
</evidence>
<feature type="domain" description="HDOD" evidence="1">
    <location>
        <begin position="190"/>
        <end position="384"/>
    </location>
</feature>
<dbReference type="PANTHER" id="PTHR33525">
    <property type="match status" value="1"/>
</dbReference>
<organism evidence="2 3">
    <name type="scientific">Massilia psychrophila</name>
    <dbReference type="NCBI Taxonomy" id="1603353"/>
    <lineage>
        <taxon>Bacteria</taxon>
        <taxon>Pseudomonadati</taxon>
        <taxon>Pseudomonadota</taxon>
        <taxon>Betaproteobacteria</taxon>
        <taxon>Burkholderiales</taxon>
        <taxon>Oxalobacteraceae</taxon>
        <taxon>Telluria group</taxon>
        <taxon>Massilia</taxon>
    </lineage>
</organism>
<dbReference type="InterPro" id="IPR013976">
    <property type="entry name" value="HDOD"/>
</dbReference>
<proteinExistence type="predicted"/>
<accession>A0A2G8SZL1</accession>
<sequence length="392" mass="41132">MDAPDSLLPLVEMQAAANAGNQWVALTLCIDAGAQDPTAAWQAVFATSALLTALAPLDCVLLVSTPAILTPALLALLPSNRVLFAIAAGALLDPAACRAMAALQEAGYRILIDGSTPAGVLLPPNLRAVSRDCTGGASGPVPGALLALYGPHLARGVNHAARRDACEQAGFGWFSGAYPLHPAPSDDADGGCARKSLLSLLGLLAEDADTRDIEILIRQDPALSYHLLKLVNSAAFAPGTPITNLHQAIGRLGRRQLQRWMQLLLYARQRDDGLPNPLLPVAATRAAQMESLCRQRGGDRDAQNAAFTIGVFSLLDVLLGISMGEIAAALKLAPGNACALIERRGELGQLLALVETPAPTLAGLQAAGVAPPHWWQSQLHAYRWAIQVSRNL</sequence>
<comment type="caution">
    <text evidence="2">The sequence shown here is derived from an EMBL/GenBank/DDBJ whole genome shotgun (WGS) entry which is preliminary data.</text>
</comment>
<dbReference type="AlphaFoldDB" id="A0A2G8SZL1"/>
<dbReference type="PROSITE" id="PS51833">
    <property type="entry name" value="HDOD"/>
    <property type="match status" value="1"/>
</dbReference>
<dbReference type="Pfam" id="PF08668">
    <property type="entry name" value="HDOD"/>
    <property type="match status" value="1"/>
</dbReference>
<keyword evidence="3" id="KW-1185">Reference proteome</keyword>